<dbReference type="Pfam" id="PF18637">
    <property type="entry name" value="AUDH_Cupin"/>
    <property type="match status" value="1"/>
</dbReference>
<dbReference type="InterPro" id="IPR040887">
    <property type="entry name" value="AUDH_Cupin"/>
</dbReference>
<comment type="caution">
    <text evidence="3">The sequence shown here is derived from an EMBL/GenBank/DDBJ whole genome shotgun (WGS) entry which is preliminary data.</text>
</comment>
<evidence type="ECO:0000313" key="4">
    <source>
        <dbReference type="Proteomes" id="UP000663824"/>
    </source>
</evidence>
<protein>
    <submittedName>
        <fullName evidence="3">Uncharacterized protein</fullName>
    </submittedName>
</protein>
<accession>A0A816MFJ1</accession>
<gene>
    <name evidence="3" type="ORF">MBJ925_LOCUS7952</name>
</gene>
<dbReference type="Proteomes" id="UP000663824">
    <property type="component" value="Unassembled WGS sequence"/>
</dbReference>
<sequence>MATSDYQLSNDNGSYSPFFEKKLIEEKRKDGYWIEAFKVDSQSPIGLIGYGLSCGEVNFYPNPCTTTEPGKAIRIQDLPGPVAMDQADITGNGINDIIICYQYGNTMVDCDPTGGKIIWLQNPGQKLEQEQWISHYIGRSTAMHRLKVGHFTQNKRLEIIGLPIVNEPYNLLAPVPVILFQQPNDVLNTKEWPCEIIDKEFFHLIHDAKKINTGALDNLLIASREGISWLYFDEKFHKWTIEHIGEGEQEEKQQTTYYGSGCVDAGKVGNDSFAYIPTVEPFHGNVVAVYIKSTDNYLKQIQWKRYVLDVYGYPNEHGEGPAHHIVCADFDKDGDDEFLVALRGPSPNQGVYYYKPIDLSRGLFAKWKVSSDSAARIAVADFDNDGLLDFATISYYVPGYYEAENPSINIYYNRFANKSVQGQKEIQVTKQNNKLLFKVPRPNKTLKYETLPFTAVGGIALSLEVIPPCSSRQVSKNTYIKVLSGIITWTSSATKSSEEVHHSRMFLCAPKSVASLEIQSNENRLSTGNEGAILLVLKMDESMKDVPQFDSIGKVTIENILPEYCSDETRKLGFQFIKCDKYEWGKDKFKDLEFYNLTGFTIDFADNDEHLCHMQMWAAGQGVNCGVRNLSDTIFCEVYACIVNGTGQGGIQYLKSSKEEHDPLATPDSKFENLPVPSFYEHGPIWDIDAQKKTVFRENGTVVYPWHKWQSGNNGSLIQSFDIWITFEFNAQLSPLP</sequence>
<dbReference type="Gene3D" id="2.60.120.990">
    <property type="match status" value="1"/>
</dbReference>
<dbReference type="EMBL" id="CAJNRE010002831">
    <property type="protein sequence ID" value="CAF1994614.1"/>
    <property type="molecule type" value="Genomic_DNA"/>
</dbReference>
<dbReference type="SUPFAM" id="SSF69318">
    <property type="entry name" value="Integrin alpha N-terminal domain"/>
    <property type="match status" value="1"/>
</dbReference>
<name>A0A816MFJ1_9BILA</name>
<dbReference type="InterPro" id="IPR054583">
    <property type="entry name" value="Beta-prop_AUDH"/>
</dbReference>
<dbReference type="InterPro" id="IPR028994">
    <property type="entry name" value="Integrin_alpha_N"/>
</dbReference>
<organism evidence="3 4">
    <name type="scientific">Rotaria magnacalcarata</name>
    <dbReference type="NCBI Taxonomy" id="392030"/>
    <lineage>
        <taxon>Eukaryota</taxon>
        <taxon>Metazoa</taxon>
        <taxon>Spiralia</taxon>
        <taxon>Gnathifera</taxon>
        <taxon>Rotifera</taxon>
        <taxon>Eurotatoria</taxon>
        <taxon>Bdelloidea</taxon>
        <taxon>Philodinida</taxon>
        <taxon>Philodinidae</taxon>
        <taxon>Rotaria</taxon>
    </lineage>
</organism>
<dbReference type="Pfam" id="PF22301">
    <property type="entry name" value="AUDH_beta_propeller"/>
    <property type="match status" value="1"/>
</dbReference>
<evidence type="ECO:0000259" key="2">
    <source>
        <dbReference type="Pfam" id="PF22301"/>
    </source>
</evidence>
<feature type="domain" description="Aldos-2-ulose dehydratase/isomerase (AUDH) Cupin" evidence="1">
    <location>
        <begin position="425"/>
        <end position="730"/>
    </location>
</feature>
<dbReference type="AlphaFoldDB" id="A0A816MFJ1"/>
<evidence type="ECO:0000313" key="3">
    <source>
        <dbReference type="EMBL" id="CAF1994614.1"/>
    </source>
</evidence>
<reference evidence="3" key="1">
    <citation type="submission" date="2021-02" db="EMBL/GenBank/DDBJ databases">
        <authorList>
            <person name="Nowell W R."/>
        </authorList>
    </citation>
    <scope>NUCLEOTIDE SEQUENCE</scope>
</reference>
<feature type="domain" description="Aldos-2-ulose dehydratase beta-propeller" evidence="2">
    <location>
        <begin position="114"/>
        <end position="292"/>
    </location>
</feature>
<proteinExistence type="predicted"/>
<evidence type="ECO:0000259" key="1">
    <source>
        <dbReference type="Pfam" id="PF18637"/>
    </source>
</evidence>